<accession>A0ABN9W2T7</accession>
<protein>
    <submittedName>
        <fullName evidence="2">Uncharacterized protein</fullName>
    </submittedName>
</protein>
<proteinExistence type="predicted"/>
<dbReference type="Proteomes" id="UP001189429">
    <property type="component" value="Unassembled WGS sequence"/>
</dbReference>
<feature type="region of interest" description="Disordered" evidence="1">
    <location>
        <begin position="176"/>
        <end position="198"/>
    </location>
</feature>
<keyword evidence="3" id="KW-1185">Reference proteome</keyword>
<dbReference type="EMBL" id="CAUYUJ010018061">
    <property type="protein sequence ID" value="CAK0880371.1"/>
    <property type="molecule type" value="Genomic_DNA"/>
</dbReference>
<organism evidence="2 3">
    <name type="scientific">Prorocentrum cordatum</name>
    <dbReference type="NCBI Taxonomy" id="2364126"/>
    <lineage>
        <taxon>Eukaryota</taxon>
        <taxon>Sar</taxon>
        <taxon>Alveolata</taxon>
        <taxon>Dinophyceae</taxon>
        <taxon>Prorocentrales</taxon>
        <taxon>Prorocentraceae</taxon>
        <taxon>Prorocentrum</taxon>
    </lineage>
</organism>
<name>A0ABN9W2T7_9DINO</name>
<reference evidence="2" key="1">
    <citation type="submission" date="2023-10" db="EMBL/GenBank/DDBJ databases">
        <authorList>
            <person name="Chen Y."/>
            <person name="Shah S."/>
            <person name="Dougan E. K."/>
            <person name="Thang M."/>
            <person name="Chan C."/>
        </authorList>
    </citation>
    <scope>NUCLEOTIDE SEQUENCE [LARGE SCALE GENOMIC DNA]</scope>
</reference>
<comment type="caution">
    <text evidence="2">The sequence shown here is derived from an EMBL/GenBank/DDBJ whole genome shotgun (WGS) entry which is preliminary data.</text>
</comment>
<evidence type="ECO:0000313" key="3">
    <source>
        <dbReference type="Proteomes" id="UP001189429"/>
    </source>
</evidence>
<evidence type="ECO:0000256" key="1">
    <source>
        <dbReference type="SAM" id="MobiDB-lite"/>
    </source>
</evidence>
<feature type="non-terminal residue" evidence="2">
    <location>
        <position position="230"/>
    </location>
</feature>
<sequence length="230" mass="25471">MYELVNGYGGVDQPQRWFSTFKRYAEEIGFVVSSRDRLPTPAPSVACAVVAQMVGFTARGEPHTVRSFLQSLTDAETSYPNIVGCVAAERKMTVKVPAGVLDTGLKASRHMRVTLIYHNNTNYVEVLTGAAIEDSMIRQVSELERSYFEAAVHNPSCKMEMPTGSEHLTKVMRFPPYEDEGKGTEAGSSIKKEEPREDAGFIKVEMPDLLKEDPAYQEALSTTALAVIER</sequence>
<gene>
    <name evidence="2" type="ORF">PCOR1329_LOCUS63528</name>
</gene>
<evidence type="ECO:0000313" key="2">
    <source>
        <dbReference type="EMBL" id="CAK0880371.1"/>
    </source>
</evidence>